<sequence>MNMLQRRYSMRSTGQQHVPDLTLDISSLQPWRLPWREKAILPFATVKALRGLDEVEEMRMGCSRVQSGILAVIWDEHESSPAWG</sequence>
<keyword evidence="2" id="KW-1185">Reference proteome</keyword>
<protein>
    <submittedName>
        <fullName evidence="1">Uncharacterized protein</fullName>
    </submittedName>
</protein>
<dbReference type="HOGENOM" id="CLU_2529141_0_0_1"/>
<organism evidence="1 2">
    <name type="scientific">Tulasnella calospora MUT 4182</name>
    <dbReference type="NCBI Taxonomy" id="1051891"/>
    <lineage>
        <taxon>Eukaryota</taxon>
        <taxon>Fungi</taxon>
        <taxon>Dikarya</taxon>
        <taxon>Basidiomycota</taxon>
        <taxon>Agaricomycotina</taxon>
        <taxon>Agaricomycetes</taxon>
        <taxon>Cantharellales</taxon>
        <taxon>Tulasnellaceae</taxon>
        <taxon>Tulasnella</taxon>
    </lineage>
</organism>
<dbReference type="EMBL" id="KN823033">
    <property type="protein sequence ID" value="KIO25915.1"/>
    <property type="molecule type" value="Genomic_DNA"/>
</dbReference>
<dbReference type="AlphaFoldDB" id="A0A0C3Q844"/>
<gene>
    <name evidence="1" type="ORF">M407DRAFT_206182</name>
</gene>
<evidence type="ECO:0000313" key="2">
    <source>
        <dbReference type="Proteomes" id="UP000054248"/>
    </source>
</evidence>
<reference evidence="1 2" key="1">
    <citation type="submission" date="2014-04" db="EMBL/GenBank/DDBJ databases">
        <authorList>
            <consortium name="DOE Joint Genome Institute"/>
            <person name="Kuo A."/>
            <person name="Girlanda M."/>
            <person name="Perotto S."/>
            <person name="Kohler A."/>
            <person name="Nagy L.G."/>
            <person name="Floudas D."/>
            <person name="Copeland A."/>
            <person name="Barry K.W."/>
            <person name="Cichocki N."/>
            <person name="Veneault-Fourrey C."/>
            <person name="LaButti K."/>
            <person name="Lindquist E.A."/>
            <person name="Lipzen A."/>
            <person name="Lundell T."/>
            <person name="Morin E."/>
            <person name="Murat C."/>
            <person name="Sun H."/>
            <person name="Tunlid A."/>
            <person name="Henrissat B."/>
            <person name="Grigoriev I.V."/>
            <person name="Hibbett D.S."/>
            <person name="Martin F."/>
            <person name="Nordberg H.P."/>
            <person name="Cantor M.N."/>
            <person name="Hua S.X."/>
        </authorList>
    </citation>
    <scope>NUCLEOTIDE SEQUENCE [LARGE SCALE GENOMIC DNA]</scope>
    <source>
        <strain evidence="1 2">MUT 4182</strain>
    </source>
</reference>
<reference evidence="2" key="2">
    <citation type="submission" date="2015-01" db="EMBL/GenBank/DDBJ databases">
        <title>Evolutionary Origins and Diversification of the Mycorrhizal Mutualists.</title>
        <authorList>
            <consortium name="DOE Joint Genome Institute"/>
            <consortium name="Mycorrhizal Genomics Consortium"/>
            <person name="Kohler A."/>
            <person name="Kuo A."/>
            <person name="Nagy L.G."/>
            <person name="Floudas D."/>
            <person name="Copeland A."/>
            <person name="Barry K.W."/>
            <person name="Cichocki N."/>
            <person name="Veneault-Fourrey C."/>
            <person name="LaButti K."/>
            <person name="Lindquist E.A."/>
            <person name="Lipzen A."/>
            <person name="Lundell T."/>
            <person name="Morin E."/>
            <person name="Murat C."/>
            <person name="Riley R."/>
            <person name="Ohm R."/>
            <person name="Sun H."/>
            <person name="Tunlid A."/>
            <person name="Henrissat B."/>
            <person name="Grigoriev I.V."/>
            <person name="Hibbett D.S."/>
            <person name="Martin F."/>
        </authorList>
    </citation>
    <scope>NUCLEOTIDE SEQUENCE [LARGE SCALE GENOMIC DNA]</scope>
    <source>
        <strain evidence="2">MUT 4182</strain>
    </source>
</reference>
<accession>A0A0C3Q844</accession>
<dbReference type="Proteomes" id="UP000054248">
    <property type="component" value="Unassembled WGS sequence"/>
</dbReference>
<proteinExistence type="predicted"/>
<evidence type="ECO:0000313" key="1">
    <source>
        <dbReference type="EMBL" id="KIO25915.1"/>
    </source>
</evidence>
<name>A0A0C3Q844_9AGAM</name>